<evidence type="ECO:0000313" key="2">
    <source>
        <dbReference type="EMBL" id="JAP58220.1"/>
    </source>
</evidence>
<organism evidence="2">
    <name type="scientific">Schistocephalus solidus</name>
    <name type="common">Tapeworm</name>
    <dbReference type="NCBI Taxonomy" id="70667"/>
    <lineage>
        <taxon>Eukaryota</taxon>
        <taxon>Metazoa</taxon>
        <taxon>Spiralia</taxon>
        <taxon>Lophotrochozoa</taxon>
        <taxon>Platyhelminthes</taxon>
        <taxon>Cestoda</taxon>
        <taxon>Eucestoda</taxon>
        <taxon>Diphyllobothriidea</taxon>
        <taxon>Diphyllobothriidae</taxon>
        <taxon>Schistocephalus</taxon>
    </lineage>
</organism>
<reference evidence="2" key="1">
    <citation type="submission" date="2016-01" db="EMBL/GenBank/DDBJ databases">
        <title>Reference transcriptome for the parasite Schistocephalus solidus: insights into the molecular evolution of parasitism.</title>
        <authorList>
            <person name="Hebert F.O."/>
            <person name="Grambauer S."/>
            <person name="Barber I."/>
            <person name="Landry C.R."/>
            <person name="Aubin-Horth N."/>
        </authorList>
    </citation>
    <scope>NUCLEOTIDE SEQUENCE</scope>
</reference>
<sequence length="186" mass="20623">MSAMRTKYPSLAMKRSADTIISSPLPSRTRMRHLSRASQQPTRISSLRNLDQTLARLRRIVPHHSVPQLPSQSPIAGSLESTVDTYQDLEVLLTDTVEFLSRVVNDPVLLAGARMGLMTEVDHASATLSPAAPSSPQSLISEERTLTRHQPTSPSTPTPSKFIVDQQVDNLFTLLKLKKKFVTLRN</sequence>
<accession>A0A0X3Q429</accession>
<evidence type="ECO:0000256" key="1">
    <source>
        <dbReference type="SAM" id="MobiDB-lite"/>
    </source>
</evidence>
<feature type="compositionally biased region" description="Low complexity" evidence="1">
    <location>
        <begin position="151"/>
        <end position="160"/>
    </location>
</feature>
<gene>
    <name evidence="2" type="ORF">TR117236</name>
</gene>
<dbReference type="AlphaFoldDB" id="A0A0X3Q429"/>
<dbReference type="EMBL" id="GEEE01005005">
    <property type="protein sequence ID" value="JAP58220.1"/>
    <property type="molecule type" value="Transcribed_RNA"/>
</dbReference>
<name>A0A0X3Q429_SCHSO</name>
<protein>
    <submittedName>
        <fullName evidence="2">Uncharacterized protein</fullName>
    </submittedName>
</protein>
<feature type="compositionally biased region" description="Low complexity" evidence="1">
    <location>
        <begin position="127"/>
        <end position="140"/>
    </location>
</feature>
<feature type="region of interest" description="Disordered" evidence="1">
    <location>
        <begin position="127"/>
        <end position="161"/>
    </location>
</feature>
<proteinExistence type="predicted"/>